<evidence type="ECO:0000313" key="2">
    <source>
        <dbReference type="Proteomes" id="UP000886501"/>
    </source>
</evidence>
<gene>
    <name evidence="1" type="ORF">BDM02DRAFT_3077355</name>
</gene>
<evidence type="ECO:0000313" key="1">
    <source>
        <dbReference type="EMBL" id="KAF9654035.1"/>
    </source>
</evidence>
<comment type="caution">
    <text evidence="1">The sequence shown here is derived from an EMBL/GenBank/DDBJ whole genome shotgun (WGS) entry which is preliminary data.</text>
</comment>
<reference evidence="1" key="2">
    <citation type="journal article" date="2020" name="Nat. Commun.">
        <title>Large-scale genome sequencing of mycorrhizal fungi provides insights into the early evolution of symbiotic traits.</title>
        <authorList>
            <person name="Miyauchi S."/>
            <person name="Kiss E."/>
            <person name="Kuo A."/>
            <person name="Drula E."/>
            <person name="Kohler A."/>
            <person name="Sanchez-Garcia M."/>
            <person name="Morin E."/>
            <person name="Andreopoulos B."/>
            <person name="Barry K.W."/>
            <person name="Bonito G."/>
            <person name="Buee M."/>
            <person name="Carver A."/>
            <person name="Chen C."/>
            <person name="Cichocki N."/>
            <person name="Clum A."/>
            <person name="Culley D."/>
            <person name="Crous P.W."/>
            <person name="Fauchery L."/>
            <person name="Girlanda M."/>
            <person name="Hayes R.D."/>
            <person name="Keri Z."/>
            <person name="LaButti K."/>
            <person name="Lipzen A."/>
            <person name="Lombard V."/>
            <person name="Magnuson J."/>
            <person name="Maillard F."/>
            <person name="Murat C."/>
            <person name="Nolan M."/>
            <person name="Ohm R.A."/>
            <person name="Pangilinan J."/>
            <person name="Pereira M.F."/>
            <person name="Perotto S."/>
            <person name="Peter M."/>
            <person name="Pfister S."/>
            <person name="Riley R."/>
            <person name="Sitrit Y."/>
            <person name="Stielow J.B."/>
            <person name="Szollosi G."/>
            <person name="Zifcakova L."/>
            <person name="Stursova M."/>
            <person name="Spatafora J.W."/>
            <person name="Tedersoo L."/>
            <person name="Vaario L.M."/>
            <person name="Yamada A."/>
            <person name="Yan M."/>
            <person name="Wang P."/>
            <person name="Xu J."/>
            <person name="Bruns T."/>
            <person name="Baldrian P."/>
            <person name="Vilgalys R."/>
            <person name="Dunand C."/>
            <person name="Henrissat B."/>
            <person name="Grigoriev I.V."/>
            <person name="Hibbett D."/>
            <person name="Nagy L.G."/>
            <person name="Martin F.M."/>
        </authorList>
    </citation>
    <scope>NUCLEOTIDE SEQUENCE</scope>
    <source>
        <strain evidence="1">P2</strain>
    </source>
</reference>
<reference evidence="1" key="1">
    <citation type="submission" date="2019-10" db="EMBL/GenBank/DDBJ databases">
        <authorList>
            <consortium name="DOE Joint Genome Institute"/>
            <person name="Kuo A."/>
            <person name="Miyauchi S."/>
            <person name="Kiss E."/>
            <person name="Drula E."/>
            <person name="Kohler A."/>
            <person name="Sanchez-Garcia M."/>
            <person name="Andreopoulos B."/>
            <person name="Barry K.W."/>
            <person name="Bonito G."/>
            <person name="Buee M."/>
            <person name="Carver A."/>
            <person name="Chen C."/>
            <person name="Cichocki N."/>
            <person name="Clum A."/>
            <person name="Culley D."/>
            <person name="Crous P.W."/>
            <person name="Fauchery L."/>
            <person name="Girlanda M."/>
            <person name="Hayes R."/>
            <person name="Keri Z."/>
            <person name="Labutti K."/>
            <person name="Lipzen A."/>
            <person name="Lombard V."/>
            <person name="Magnuson J."/>
            <person name="Maillard F."/>
            <person name="Morin E."/>
            <person name="Murat C."/>
            <person name="Nolan M."/>
            <person name="Ohm R."/>
            <person name="Pangilinan J."/>
            <person name="Pereira M."/>
            <person name="Perotto S."/>
            <person name="Peter M."/>
            <person name="Riley R."/>
            <person name="Sitrit Y."/>
            <person name="Stielow B."/>
            <person name="Szollosi G."/>
            <person name="Zifcakova L."/>
            <person name="Stursova M."/>
            <person name="Spatafora J.W."/>
            <person name="Tedersoo L."/>
            <person name="Vaario L.-M."/>
            <person name="Yamada A."/>
            <person name="Yan M."/>
            <person name="Wang P."/>
            <person name="Xu J."/>
            <person name="Bruns T."/>
            <person name="Baldrian P."/>
            <person name="Vilgalys R."/>
            <person name="Henrissat B."/>
            <person name="Grigoriev I.V."/>
            <person name="Hibbett D."/>
            <person name="Nagy L.G."/>
            <person name="Martin F.M."/>
        </authorList>
    </citation>
    <scope>NUCLEOTIDE SEQUENCE</scope>
    <source>
        <strain evidence="1">P2</strain>
    </source>
</reference>
<dbReference type="EMBL" id="MU117962">
    <property type="protein sequence ID" value="KAF9654035.1"/>
    <property type="molecule type" value="Genomic_DNA"/>
</dbReference>
<feature type="non-terminal residue" evidence="1">
    <location>
        <position position="1008"/>
    </location>
</feature>
<keyword evidence="2" id="KW-1185">Reference proteome</keyword>
<protein>
    <submittedName>
        <fullName evidence="1">Uncharacterized protein</fullName>
    </submittedName>
</protein>
<accession>A0ACB6ZW37</accession>
<feature type="non-terminal residue" evidence="1">
    <location>
        <position position="1"/>
    </location>
</feature>
<proteinExistence type="predicted"/>
<dbReference type="Proteomes" id="UP000886501">
    <property type="component" value="Unassembled WGS sequence"/>
</dbReference>
<name>A0ACB6ZW37_THEGA</name>
<organism evidence="1 2">
    <name type="scientific">Thelephora ganbajun</name>
    <name type="common">Ganba fungus</name>
    <dbReference type="NCBI Taxonomy" id="370292"/>
    <lineage>
        <taxon>Eukaryota</taxon>
        <taxon>Fungi</taxon>
        <taxon>Dikarya</taxon>
        <taxon>Basidiomycota</taxon>
        <taxon>Agaricomycotina</taxon>
        <taxon>Agaricomycetes</taxon>
        <taxon>Thelephorales</taxon>
        <taxon>Thelephoraceae</taxon>
        <taxon>Thelephora</taxon>
    </lineage>
</organism>
<sequence length="1008" mass="116481">NVSSQSLGMPPDLSLSSIGSTSFSSPARTNSPRPASAATQSTAPTSTGLSPASQPKRPAISTDETTLSIRKLSNLSYGEADDADVLDTPRKEKKWSLDDDPTTPHPTRTKSRQSVAASKSATNLTLRDQEKHIDQLKKENFNIKLKVHFLEERLAELAPDQIEAALKQNINLKIEVQQQRMDLKKQKKLILELEQELERSQKGDPRTRDLEERLAERERELKELRRRKGYGVESEDKIRHLELALARKDQELDHVRQLLQDNNDEFERIRNQAESTHGTPLRIEARQDMSVLHRRVEDLEAEKEQWEDDRDVLLDEVGILRGQMEDLERRREVESIERSTSRAMLLDQEEEKAAVEEDLNTMRDKYAGAQIELQQREDDLEMREREINDLVDEHRRILQQVEEDYRTEISDLNQELTDVKAQLDHTRLELDQLEADTKEHNERLEEVLSKVEQDAEDKDIEIAAANSEIEKLGQQIYLLEEENEILKEGQMRIEDDIAAEKERHEILAATLREKLASYKEQLDEMTELYDQCKMELTNSLHRRDELARHVENLIGEINKLQEERDHLVRDADAVDQEHDAEYRRQRRAIETKESALQSALDDLARTQSLLDQRNMEYQAVKDALQTLEAESKRAGETHTTAKFSLQLEVDRLQRDLERLETDLARARKDLDEKDNKGKDRDNVLDKLHSENRDLAAQLAAQTQARLNLSEKLDDTQSGLKVAEAETASLRARVQELEQKLSKDQRSLMSAEAQYRDQLTERNTLLLTIYQYMDKILGVDKTPKKHGQAETKPFTNFSVFHDNLITRLKALSQIQLDFDKRCKEAETRFAEKFNEMRKQMESRWRQLDKFETSVKAIVEAKSTWRKKMSAKEGEIEVLKSSNVELQSQLTSLGRMSGGGSLMEVRSLTARATNAERRLINLQNQLAASEEKMTSMNQKTQAADGKWEARVKEYESRLKAAEERVKRERQGAKERTMELEAAIKTLERQNELSKKRIVQLNGVIEENGLT</sequence>